<name>A0A2I0WA63_9ASPA</name>
<accession>A0A2I0WA63</accession>
<evidence type="ECO:0000313" key="2">
    <source>
        <dbReference type="Proteomes" id="UP000233837"/>
    </source>
</evidence>
<sequence length="86" mass="9838">MTFESKLFYPIQRLVNLKRRKEYAGNGSFVGQSTAFCSSNPAKSVVKQFYSDLSTDELHILNEFNLSLRSPIRKNSACRARINSEM</sequence>
<dbReference type="EMBL" id="KZ502819">
    <property type="protein sequence ID" value="PKU72550.1"/>
    <property type="molecule type" value="Genomic_DNA"/>
</dbReference>
<dbReference type="Proteomes" id="UP000233837">
    <property type="component" value="Unassembled WGS sequence"/>
</dbReference>
<organism evidence="1 2">
    <name type="scientific">Dendrobium catenatum</name>
    <dbReference type="NCBI Taxonomy" id="906689"/>
    <lineage>
        <taxon>Eukaryota</taxon>
        <taxon>Viridiplantae</taxon>
        <taxon>Streptophyta</taxon>
        <taxon>Embryophyta</taxon>
        <taxon>Tracheophyta</taxon>
        <taxon>Spermatophyta</taxon>
        <taxon>Magnoliopsida</taxon>
        <taxon>Liliopsida</taxon>
        <taxon>Asparagales</taxon>
        <taxon>Orchidaceae</taxon>
        <taxon>Epidendroideae</taxon>
        <taxon>Malaxideae</taxon>
        <taxon>Dendrobiinae</taxon>
        <taxon>Dendrobium</taxon>
    </lineage>
</organism>
<protein>
    <submittedName>
        <fullName evidence="1">Uncharacterized protein</fullName>
    </submittedName>
</protein>
<dbReference type="AlphaFoldDB" id="A0A2I0WA63"/>
<gene>
    <name evidence="1" type="ORF">MA16_Dca008607</name>
</gene>
<reference evidence="1 2" key="2">
    <citation type="journal article" date="2017" name="Nature">
        <title>The Apostasia genome and the evolution of orchids.</title>
        <authorList>
            <person name="Zhang G.Q."/>
            <person name="Liu K.W."/>
            <person name="Li Z."/>
            <person name="Lohaus R."/>
            <person name="Hsiao Y.Y."/>
            <person name="Niu S.C."/>
            <person name="Wang J.Y."/>
            <person name="Lin Y.C."/>
            <person name="Xu Q."/>
            <person name="Chen L.J."/>
            <person name="Yoshida K."/>
            <person name="Fujiwara S."/>
            <person name="Wang Z.W."/>
            <person name="Zhang Y.Q."/>
            <person name="Mitsuda N."/>
            <person name="Wang M."/>
            <person name="Liu G.H."/>
            <person name="Pecoraro L."/>
            <person name="Huang H.X."/>
            <person name="Xiao X.J."/>
            <person name="Lin M."/>
            <person name="Wu X.Y."/>
            <person name="Wu W.L."/>
            <person name="Chen Y.Y."/>
            <person name="Chang S.B."/>
            <person name="Sakamoto S."/>
            <person name="Ohme-Takagi M."/>
            <person name="Yagi M."/>
            <person name="Zeng S.J."/>
            <person name="Shen C.Y."/>
            <person name="Yeh C.M."/>
            <person name="Luo Y.B."/>
            <person name="Tsai W.C."/>
            <person name="Van de Peer Y."/>
            <person name="Liu Z.J."/>
        </authorList>
    </citation>
    <scope>NUCLEOTIDE SEQUENCE [LARGE SCALE GENOMIC DNA]</scope>
    <source>
        <tissue evidence="1">The whole plant</tissue>
    </source>
</reference>
<proteinExistence type="predicted"/>
<evidence type="ECO:0000313" key="1">
    <source>
        <dbReference type="EMBL" id="PKU72550.1"/>
    </source>
</evidence>
<keyword evidence="2" id="KW-1185">Reference proteome</keyword>
<reference evidence="1 2" key="1">
    <citation type="journal article" date="2016" name="Sci. Rep.">
        <title>The Dendrobium catenatum Lindl. genome sequence provides insights into polysaccharide synthase, floral development and adaptive evolution.</title>
        <authorList>
            <person name="Zhang G.Q."/>
            <person name="Xu Q."/>
            <person name="Bian C."/>
            <person name="Tsai W.C."/>
            <person name="Yeh C.M."/>
            <person name="Liu K.W."/>
            <person name="Yoshida K."/>
            <person name="Zhang L.S."/>
            <person name="Chang S.B."/>
            <person name="Chen F."/>
            <person name="Shi Y."/>
            <person name="Su Y.Y."/>
            <person name="Zhang Y.Q."/>
            <person name="Chen L.J."/>
            <person name="Yin Y."/>
            <person name="Lin M."/>
            <person name="Huang H."/>
            <person name="Deng H."/>
            <person name="Wang Z.W."/>
            <person name="Zhu S.L."/>
            <person name="Zhao X."/>
            <person name="Deng C."/>
            <person name="Niu S.C."/>
            <person name="Huang J."/>
            <person name="Wang M."/>
            <person name="Liu G.H."/>
            <person name="Yang H.J."/>
            <person name="Xiao X.J."/>
            <person name="Hsiao Y.Y."/>
            <person name="Wu W.L."/>
            <person name="Chen Y.Y."/>
            <person name="Mitsuda N."/>
            <person name="Ohme-Takagi M."/>
            <person name="Luo Y.B."/>
            <person name="Van de Peer Y."/>
            <person name="Liu Z.J."/>
        </authorList>
    </citation>
    <scope>NUCLEOTIDE SEQUENCE [LARGE SCALE GENOMIC DNA]</scope>
    <source>
        <tissue evidence="1">The whole plant</tissue>
    </source>
</reference>